<proteinExistence type="predicted"/>
<dbReference type="AlphaFoldDB" id="A0A931E872"/>
<name>A0A931E872_9BACT</name>
<evidence type="ECO:0000259" key="1">
    <source>
        <dbReference type="SMART" id="SM00953"/>
    </source>
</evidence>
<dbReference type="RefSeq" id="WP_196990929.1">
    <property type="nucleotide sequence ID" value="NZ_JADWYR010000001.1"/>
</dbReference>
<keyword evidence="3" id="KW-1185">Reference proteome</keyword>
<gene>
    <name evidence="2" type="ORF">I5907_11900</name>
</gene>
<evidence type="ECO:0000313" key="3">
    <source>
        <dbReference type="Proteomes" id="UP000628448"/>
    </source>
</evidence>
<comment type="caution">
    <text evidence="2">The sequence shown here is derived from an EMBL/GenBank/DDBJ whole genome shotgun (WGS) entry which is preliminary data.</text>
</comment>
<sequence>MIVYRFSHPKYADDISGTGAKLVGGRWNLPGTALVYTSASISLALLEVLVNASTLEQLQVIQLMEIELPETGFHEVNKARLKKNWWNDFEYTQWMGSEIIRSNAPLVIQCPSAVVDKEHNYLLNPAHAQYYMVKIKASNSFRFDERLFKV</sequence>
<dbReference type="EMBL" id="JADWYR010000001">
    <property type="protein sequence ID" value="MBG9376939.1"/>
    <property type="molecule type" value="Genomic_DNA"/>
</dbReference>
<evidence type="ECO:0000313" key="2">
    <source>
        <dbReference type="EMBL" id="MBG9376939.1"/>
    </source>
</evidence>
<accession>A0A931E872</accession>
<dbReference type="Pfam" id="PF08808">
    <property type="entry name" value="RES"/>
    <property type="match status" value="1"/>
</dbReference>
<dbReference type="InterPro" id="IPR014914">
    <property type="entry name" value="RES_dom"/>
</dbReference>
<reference evidence="2" key="1">
    <citation type="submission" date="2020-11" db="EMBL/GenBank/DDBJ databases">
        <title>Bacterial whole genome sequence for Panacibacter sp. DH6.</title>
        <authorList>
            <person name="Le V."/>
            <person name="Ko S."/>
            <person name="Ahn C.-Y."/>
            <person name="Oh H.-M."/>
        </authorList>
    </citation>
    <scope>NUCLEOTIDE SEQUENCE</scope>
    <source>
        <strain evidence="2">DH6</strain>
    </source>
</reference>
<dbReference type="Proteomes" id="UP000628448">
    <property type="component" value="Unassembled WGS sequence"/>
</dbReference>
<feature type="domain" description="RES" evidence="1">
    <location>
        <begin position="14"/>
        <end position="137"/>
    </location>
</feature>
<organism evidence="2 3">
    <name type="scientific">Panacibacter microcysteis</name>
    <dbReference type="NCBI Taxonomy" id="2793269"/>
    <lineage>
        <taxon>Bacteria</taxon>
        <taxon>Pseudomonadati</taxon>
        <taxon>Bacteroidota</taxon>
        <taxon>Chitinophagia</taxon>
        <taxon>Chitinophagales</taxon>
        <taxon>Chitinophagaceae</taxon>
        <taxon>Panacibacter</taxon>
    </lineage>
</organism>
<dbReference type="SMART" id="SM00953">
    <property type="entry name" value="RES"/>
    <property type="match status" value="1"/>
</dbReference>
<protein>
    <submittedName>
        <fullName evidence="2">RES family NAD+ phosphorylase</fullName>
    </submittedName>
</protein>